<dbReference type="Pfam" id="PF13711">
    <property type="entry name" value="DUF4160"/>
    <property type="match status" value="1"/>
</dbReference>
<dbReference type="EMBL" id="CP032382">
    <property type="protein sequence ID" value="AYB33042.1"/>
    <property type="molecule type" value="Genomic_DNA"/>
</dbReference>
<accession>A0A385SQB7</accession>
<keyword evidence="2" id="KW-1185">Reference proteome</keyword>
<name>A0A385SQB7_9BACT</name>
<dbReference type="KEGG" id="chk:D4L85_21765"/>
<dbReference type="AlphaFoldDB" id="A0A385SQB7"/>
<dbReference type="InterPro" id="IPR025427">
    <property type="entry name" value="DUF4160"/>
</dbReference>
<dbReference type="Proteomes" id="UP000266183">
    <property type="component" value="Chromosome"/>
</dbReference>
<protein>
    <submittedName>
        <fullName evidence="1">DUF4160 domain-containing protein</fullName>
    </submittedName>
</protein>
<organism evidence="1 2">
    <name type="scientific">Chryseolinea soli</name>
    <dbReference type="NCBI Taxonomy" id="2321403"/>
    <lineage>
        <taxon>Bacteria</taxon>
        <taxon>Pseudomonadati</taxon>
        <taxon>Bacteroidota</taxon>
        <taxon>Cytophagia</taxon>
        <taxon>Cytophagales</taxon>
        <taxon>Fulvivirgaceae</taxon>
        <taxon>Chryseolinea</taxon>
    </lineage>
</organism>
<gene>
    <name evidence="1" type="ORF">D4L85_21765</name>
</gene>
<proteinExistence type="predicted"/>
<evidence type="ECO:0000313" key="1">
    <source>
        <dbReference type="EMBL" id="AYB33042.1"/>
    </source>
</evidence>
<reference evidence="2" key="1">
    <citation type="submission" date="2018-09" db="EMBL/GenBank/DDBJ databases">
        <title>Chryseolinea sp. KIS68-18 isolated from soil.</title>
        <authorList>
            <person name="Weon H.-Y."/>
            <person name="Kwon S.-W."/>
            <person name="Lee S.A."/>
        </authorList>
    </citation>
    <scope>NUCLEOTIDE SEQUENCE [LARGE SCALE GENOMIC DNA]</scope>
    <source>
        <strain evidence="2">KIS68-18</strain>
    </source>
</reference>
<evidence type="ECO:0000313" key="2">
    <source>
        <dbReference type="Proteomes" id="UP000266183"/>
    </source>
</evidence>
<sequence length="81" mass="9363">MSDEIWKFLYSRDYDPPHFHVKSKDGSINARFRIDDGSLMPGSSDIRNTVLKRINLWYSRHQGKAYDKSDLGQAKSNASDQ</sequence>